<proteinExistence type="predicted"/>
<evidence type="ECO:0000313" key="3">
    <source>
        <dbReference type="Proteomes" id="UP000011116"/>
    </source>
</evidence>
<dbReference type="SMART" id="SM00256">
    <property type="entry name" value="FBOX"/>
    <property type="match status" value="1"/>
</dbReference>
<dbReference type="Proteomes" id="UP000011116">
    <property type="component" value="Chromosome 1H"/>
</dbReference>
<reference evidence="2" key="2">
    <citation type="submission" date="2020-10" db="EMBL/GenBank/DDBJ databases">
        <authorList>
            <person name="Scholz U."/>
            <person name="Mascher M."/>
            <person name="Fiebig A."/>
        </authorList>
    </citation>
    <scope>NUCLEOTIDE SEQUENCE [LARGE SCALE GENOMIC DNA]</scope>
    <source>
        <strain evidence="2">cv. Morex</strain>
    </source>
</reference>
<feature type="domain" description="F-box" evidence="1">
    <location>
        <begin position="20"/>
        <end position="60"/>
    </location>
</feature>
<dbReference type="Pfam" id="PF08268">
    <property type="entry name" value="FBA_3"/>
    <property type="match status" value="1"/>
</dbReference>
<dbReference type="Gene3D" id="1.20.1280.50">
    <property type="match status" value="1"/>
</dbReference>
<dbReference type="AlphaFoldDB" id="A0A8I6WVR5"/>
<dbReference type="InterPro" id="IPR055290">
    <property type="entry name" value="At3g26010-like"/>
</dbReference>
<dbReference type="InterPro" id="IPR001810">
    <property type="entry name" value="F-box_dom"/>
</dbReference>
<evidence type="ECO:0000259" key="1">
    <source>
        <dbReference type="SMART" id="SM00256"/>
    </source>
</evidence>
<protein>
    <recommendedName>
        <fullName evidence="1">F-box domain-containing protein</fullName>
    </recommendedName>
</protein>
<name>A0A8I6WVR5_HORVV</name>
<dbReference type="SUPFAM" id="SSF81383">
    <property type="entry name" value="F-box domain"/>
    <property type="match status" value="1"/>
</dbReference>
<dbReference type="PANTHER" id="PTHR35546:SF18">
    <property type="entry name" value="F-BOX DOMAIN-CONTAINING PROTEIN"/>
    <property type="match status" value="1"/>
</dbReference>
<dbReference type="Gramene" id="HORVU.MOREX.r2.1HG0076990.1">
    <property type="protein sequence ID" value="HORVU.MOREX.r2.1HG0076990.1.CDS.1"/>
    <property type="gene ID" value="HORVU.MOREX.r2.1HG0076990"/>
</dbReference>
<dbReference type="EnsemblPlants" id="HORVU.MOREX.r3.1HG0093500.1">
    <property type="protein sequence ID" value="HORVU.MOREX.r3.1HG0093500.1.CDS1"/>
    <property type="gene ID" value="HORVU.MOREX.r3.1HG0093500"/>
</dbReference>
<dbReference type="InterPro" id="IPR013187">
    <property type="entry name" value="F-box-assoc_dom_typ3"/>
</dbReference>
<evidence type="ECO:0000313" key="2">
    <source>
        <dbReference type="EnsemblPlants" id="HORVU.MOREX.r3.1HG0093500.1.CDS1"/>
    </source>
</evidence>
<reference evidence="3" key="1">
    <citation type="journal article" date="2012" name="Nature">
        <title>A physical, genetic and functional sequence assembly of the barley genome.</title>
        <authorList>
            <consortium name="The International Barley Genome Sequencing Consortium"/>
            <person name="Mayer K.F."/>
            <person name="Waugh R."/>
            <person name="Brown J.W."/>
            <person name="Schulman A."/>
            <person name="Langridge P."/>
            <person name="Platzer M."/>
            <person name="Fincher G.B."/>
            <person name="Muehlbauer G.J."/>
            <person name="Sato K."/>
            <person name="Close T.J."/>
            <person name="Wise R.P."/>
            <person name="Stein N."/>
        </authorList>
    </citation>
    <scope>NUCLEOTIDE SEQUENCE [LARGE SCALE GENOMIC DNA]</scope>
    <source>
        <strain evidence="3">cv. Morex</strain>
    </source>
</reference>
<dbReference type="Gramene" id="HORVU.MOREX.r3.1HG0093500.1">
    <property type="protein sequence ID" value="HORVU.MOREX.r3.1HG0093500.1.CDS1"/>
    <property type="gene ID" value="HORVU.MOREX.r3.1HG0093500"/>
</dbReference>
<dbReference type="InterPro" id="IPR036047">
    <property type="entry name" value="F-box-like_dom_sf"/>
</dbReference>
<dbReference type="PANTHER" id="PTHR35546">
    <property type="entry name" value="F-BOX PROTEIN INTERACTION DOMAIN PROTEIN-RELATED"/>
    <property type="match status" value="1"/>
</dbReference>
<organism evidence="2 3">
    <name type="scientific">Hordeum vulgare subsp. vulgare</name>
    <name type="common">Domesticated barley</name>
    <dbReference type="NCBI Taxonomy" id="112509"/>
    <lineage>
        <taxon>Eukaryota</taxon>
        <taxon>Viridiplantae</taxon>
        <taxon>Streptophyta</taxon>
        <taxon>Embryophyta</taxon>
        <taxon>Tracheophyta</taxon>
        <taxon>Spermatophyta</taxon>
        <taxon>Magnoliopsida</taxon>
        <taxon>Liliopsida</taxon>
        <taxon>Poales</taxon>
        <taxon>Poaceae</taxon>
        <taxon>BOP clade</taxon>
        <taxon>Pooideae</taxon>
        <taxon>Triticodae</taxon>
        <taxon>Triticeae</taxon>
        <taxon>Hordeinae</taxon>
        <taxon>Hordeum</taxon>
    </lineage>
</organism>
<accession>A0A8I6WVR5</accession>
<dbReference type="Pfam" id="PF00646">
    <property type="entry name" value="F-box"/>
    <property type="match status" value="1"/>
</dbReference>
<reference evidence="2" key="3">
    <citation type="submission" date="2022-01" db="UniProtKB">
        <authorList>
            <consortium name="EnsemblPlants"/>
        </authorList>
    </citation>
    <scope>IDENTIFICATION</scope>
    <source>
        <strain evidence="2">subsp. vulgare</strain>
    </source>
</reference>
<keyword evidence="3" id="KW-1185">Reference proteome</keyword>
<sequence length="385" mass="43775">MEKRRKKKEEEEEEQAMEGLPNDLVREILSRVPYKSLCRSKCVSAAWLVLCSDPAVRRRSPQTLSGFFGLSRSGNNRFVNLSGRGRPLVDPSLPFLHGFNNVKLLNCCGGILLCHGMRSKGTEYIVCNPATEEIWAVMPVPDRHETPRPCGYRTISLCFNPVVPSRFAVFVIIDNGRHTILMEVYSSHTGEWTSMSSRWGHRILLYNYEPAYFFLSGSLYSVAYDSRVETFDSNGKSINMLVTVDTGGNTWRTTRQPSMAQFTFIGFSQGRLHGIEMEDGGAYRISVWILEDFASGQWTLKLTTSAHELLGKPCLEKNEGYVFVALHPDCNLIFFNGGVKSEHTLMSYDMDTRKLHVICNLEDYEMQNFRPYVPCFVEWPSSNAH</sequence>